<dbReference type="SMART" id="SM00387">
    <property type="entry name" value="HATPase_c"/>
    <property type="match status" value="1"/>
</dbReference>
<evidence type="ECO:0000256" key="5">
    <source>
        <dbReference type="ARBA" id="ARBA00022777"/>
    </source>
</evidence>
<evidence type="ECO:0000259" key="9">
    <source>
        <dbReference type="PROSITE" id="PS50113"/>
    </source>
</evidence>
<dbReference type="EC" id="2.7.13.3" evidence="2"/>
<evidence type="ECO:0000313" key="10">
    <source>
        <dbReference type="EMBL" id="GGE39722.1"/>
    </source>
</evidence>
<dbReference type="Gene3D" id="3.30.450.20">
    <property type="entry name" value="PAS domain"/>
    <property type="match status" value="2"/>
</dbReference>
<name>A0ABQ1SKV7_9SPHI</name>
<dbReference type="Pfam" id="PF02518">
    <property type="entry name" value="HATPase_c"/>
    <property type="match status" value="1"/>
</dbReference>
<comment type="caution">
    <text evidence="10">The sequence shown here is derived from an EMBL/GenBank/DDBJ whole genome shotgun (WGS) entry which is preliminary data.</text>
</comment>
<evidence type="ECO:0000256" key="2">
    <source>
        <dbReference type="ARBA" id="ARBA00012438"/>
    </source>
</evidence>
<evidence type="ECO:0000256" key="1">
    <source>
        <dbReference type="ARBA" id="ARBA00000085"/>
    </source>
</evidence>
<dbReference type="Gene3D" id="1.10.287.130">
    <property type="match status" value="1"/>
</dbReference>
<evidence type="ECO:0000256" key="3">
    <source>
        <dbReference type="ARBA" id="ARBA00022553"/>
    </source>
</evidence>
<evidence type="ECO:0000313" key="11">
    <source>
        <dbReference type="Proteomes" id="UP000622648"/>
    </source>
</evidence>
<dbReference type="NCBIfam" id="TIGR00229">
    <property type="entry name" value="sensory_box"/>
    <property type="match status" value="1"/>
</dbReference>
<proteinExistence type="predicted"/>
<keyword evidence="11" id="KW-1185">Reference proteome</keyword>
<keyword evidence="4" id="KW-0808">Transferase</keyword>
<dbReference type="InterPro" id="IPR000014">
    <property type="entry name" value="PAS"/>
</dbReference>
<dbReference type="Pfam" id="PF00512">
    <property type="entry name" value="HisKA"/>
    <property type="match status" value="1"/>
</dbReference>
<dbReference type="Pfam" id="PF08447">
    <property type="entry name" value="PAS_3"/>
    <property type="match status" value="1"/>
</dbReference>
<keyword evidence="3" id="KW-0597">Phosphoprotein</keyword>
<dbReference type="Gene3D" id="3.30.565.10">
    <property type="entry name" value="Histidine kinase-like ATPase, C-terminal domain"/>
    <property type="match status" value="1"/>
</dbReference>
<dbReference type="PRINTS" id="PR00344">
    <property type="entry name" value="BCTRLSENSOR"/>
</dbReference>
<dbReference type="SUPFAM" id="SSF55874">
    <property type="entry name" value="ATPase domain of HSP90 chaperone/DNA topoisomerase II/histidine kinase"/>
    <property type="match status" value="1"/>
</dbReference>
<protein>
    <recommendedName>
        <fullName evidence="2">histidine kinase</fullName>
        <ecNumber evidence="2">2.7.13.3</ecNumber>
    </recommendedName>
</protein>
<dbReference type="InterPro" id="IPR003594">
    <property type="entry name" value="HATPase_dom"/>
</dbReference>
<dbReference type="Gene3D" id="3.30.450.40">
    <property type="match status" value="1"/>
</dbReference>
<dbReference type="SUPFAM" id="SSF55785">
    <property type="entry name" value="PYP-like sensor domain (PAS domain)"/>
    <property type="match status" value="2"/>
</dbReference>
<dbReference type="PROSITE" id="PS50113">
    <property type="entry name" value="PAC"/>
    <property type="match status" value="1"/>
</dbReference>
<dbReference type="InterPro" id="IPR050351">
    <property type="entry name" value="BphY/WalK/GraS-like"/>
</dbReference>
<dbReference type="CDD" id="cd00082">
    <property type="entry name" value="HisKA"/>
    <property type="match status" value="1"/>
</dbReference>
<dbReference type="PANTHER" id="PTHR45453:SF1">
    <property type="entry name" value="PHOSPHATE REGULON SENSOR PROTEIN PHOR"/>
    <property type="match status" value="1"/>
</dbReference>
<evidence type="ECO:0000256" key="4">
    <source>
        <dbReference type="ARBA" id="ARBA00022679"/>
    </source>
</evidence>
<dbReference type="SMART" id="SM00388">
    <property type="entry name" value="HisKA"/>
    <property type="match status" value="1"/>
</dbReference>
<keyword evidence="5" id="KW-0418">Kinase</keyword>
<dbReference type="EMBL" id="BMJO01000001">
    <property type="protein sequence ID" value="GGE39722.1"/>
    <property type="molecule type" value="Genomic_DNA"/>
</dbReference>
<comment type="catalytic activity">
    <reaction evidence="1">
        <text>ATP + protein L-histidine = ADP + protein N-phospho-L-histidine.</text>
        <dbReference type="EC" id="2.7.13.3"/>
    </reaction>
</comment>
<dbReference type="InterPro" id="IPR013655">
    <property type="entry name" value="PAS_fold_3"/>
</dbReference>
<evidence type="ECO:0000259" key="8">
    <source>
        <dbReference type="PROSITE" id="PS50109"/>
    </source>
</evidence>
<dbReference type="PANTHER" id="PTHR45453">
    <property type="entry name" value="PHOSPHATE REGULON SENSOR PROTEIN PHOR"/>
    <property type="match status" value="1"/>
</dbReference>
<dbReference type="InterPro" id="IPR004358">
    <property type="entry name" value="Sig_transdc_His_kin-like_C"/>
</dbReference>
<keyword evidence="7" id="KW-0472">Membrane</keyword>
<keyword evidence="6" id="KW-0902">Two-component regulatory system</keyword>
<dbReference type="InterPro" id="IPR035965">
    <property type="entry name" value="PAS-like_dom_sf"/>
</dbReference>
<sequence>MIVNKMSSVPQPAYEIERLHALQSYNILDTLSEREFDDLTELSSIICNTPIALVSLVDQNRQWFKSRKGLDVTETHRDHSFCAHAIQNPYELMEIEDAKQDERFMHNPLVTGKPYITFYAGVPLINEEGFPIGSLCVIDSVTRKLTEAQRSALKIMAKQVMDKMELRRKMTLLEKSDKLNAALLERSVLGEMRSHMLIQQAPIAMALFRGEDFYVEAINPPMLKFLGQDADILHQPILSVIPAFDKQEAYTIMLKIYKTGETIYVKEQEVKSTDKNTENTSYYNFTFCPLIENEKITGVINMAIDVTEQVVARKRVEEVSNDLRASYIKLEQSEQKQSSAIEQAKLGTYTIDGFTGKMWASARLKEIFGYRDEEEMTYQSVIDQVSVDYRDQVIRGAESVIKKDLVFDMEYTIKKRNDGLTRWVKSTGKHYKTEAEPYGHFSGTILDITEEKEDNIRKDDFIGMVSHELKTPLTSLKGFIQLLQLRTKTIDDLLTKNILDKADKQITKMTRMINGFLNVSRLESGKIHIEKELFDISVLISEIEDDTILNADGHTVIFDPVETAWVNADKDKIGQVINNFISNSIKYSPMGTIVRISCVSDEHGSVVSVRDEGMGIEASDIPHLFERYYRVEKHNTKSIAGFGIGLYLCAEIMKRHNGQIWVESEIKQGSVFHFSLPAAQPPH</sequence>
<evidence type="ECO:0000256" key="6">
    <source>
        <dbReference type="ARBA" id="ARBA00023012"/>
    </source>
</evidence>
<reference evidence="11" key="1">
    <citation type="journal article" date="2019" name="Int. J. Syst. Evol. Microbiol.">
        <title>The Global Catalogue of Microorganisms (GCM) 10K type strain sequencing project: providing services to taxonomists for standard genome sequencing and annotation.</title>
        <authorList>
            <consortium name="The Broad Institute Genomics Platform"/>
            <consortium name="The Broad Institute Genome Sequencing Center for Infectious Disease"/>
            <person name="Wu L."/>
            <person name="Ma J."/>
        </authorList>
    </citation>
    <scope>NUCLEOTIDE SEQUENCE [LARGE SCALE GENOMIC DNA]</scope>
    <source>
        <strain evidence="11">CGMCC 1.15644</strain>
    </source>
</reference>
<dbReference type="InterPro" id="IPR036097">
    <property type="entry name" value="HisK_dim/P_sf"/>
</dbReference>
<dbReference type="SUPFAM" id="SSF47384">
    <property type="entry name" value="Homodimeric domain of signal transducing histidine kinase"/>
    <property type="match status" value="1"/>
</dbReference>
<dbReference type="CDD" id="cd00130">
    <property type="entry name" value="PAS"/>
    <property type="match status" value="1"/>
</dbReference>
<feature type="domain" description="Histidine kinase" evidence="8">
    <location>
        <begin position="464"/>
        <end position="680"/>
    </location>
</feature>
<dbReference type="Proteomes" id="UP000622648">
    <property type="component" value="Unassembled WGS sequence"/>
</dbReference>
<dbReference type="InterPro" id="IPR003661">
    <property type="entry name" value="HisK_dim/P_dom"/>
</dbReference>
<dbReference type="SUPFAM" id="SSF55781">
    <property type="entry name" value="GAF domain-like"/>
    <property type="match status" value="1"/>
</dbReference>
<dbReference type="Pfam" id="PF13426">
    <property type="entry name" value="PAS_9"/>
    <property type="match status" value="1"/>
</dbReference>
<dbReference type="RefSeq" id="WP_132535075.1">
    <property type="nucleotide sequence ID" value="NZ_BMJO01000001.1"/>
</dbReference>
<organism evidence="10 11">
    <name type="scientific">Pedobacter psychrotolerans</name>
    <dbReference type="NCBI Taxonomy" id="1843235"/>
    <lineage>
        <taxon>Bacteria</taxon>
        <taxon>Pseudomonadati</taxon>
        <taxon>Bacteroidota</taxon>
        <taxon>Sphingobacteriia</taxon>
        <taxon>Sphingobacteriales</taxon>
        <taxon>Sphingobacteriaceae</taxon>
        <taxon>Pedobacter</taxon>
    </lineage>
</organism>
<evidence type="ECO:0000256" key="7">
    <source>
        <dbReference type="ARBA" id="ARBA00023136"/>
    </source>
</evidence>
<dbReference type="InterPro" id="IPR000700">
    <property type="entry name" value="PAS-assoc_C"/>
</dbReference>
<accession>A0ABQ1SKV7</accession>
<dbReference type="InterPro" id="IPR036890">
    <property type="entry name" value="HATPase_C_sf"/>
</dbReference>
<feature type="domain" description="PAC" evidence="9">
    <location>
        <begin position="407"/>
        <end position="460"/>
    </location>
</feature>
<dbReference type="InterPro" id="IPR029016">
    <property type="entry name" value="GAF-like_dom_sf"/>
</dbReference>
<dbReference type="InterPro" id="IPR005467">
    <property type="entry name" value="His_kinase_dom"/>
</dbReference>
<dbReference type="PROSITE" id="PS50109">
    <property type="entry name" value="HIS_KIN"/>
    <property type="match status" value="1"/>
</dbReference>
<gene>
    <name evidence="10" type="ORF">GCM10011413_01800</name>
</gene>